<feature type="compositionally biased region" description="Polar residues" evidence="1">
    <location>
        <begin position="118"/>
        <end position="131"/>
    </location>
</feature>
<name>A0A559M8Y2_9HELO</name>
<organism evidence="2 3">
    <name type="scientific">Lachnellula willkommii</name>
    <dbReference type="NCBI Taxonomy" id="215461"/>
    <lineage>
        <taxon>Eukaryota</taxon>
        <taxon>Fungi</taxon>
        <taxon>Dikarya</taxon>
        <taxon>Ascomycota</taxon>
        <taxon>Pezizomycotina</taxon>
        <taxon>Leotiomycetes</taxon>
        <taxon>Helotiales</taxon>
        <taxon>Lachnaceae</taxon>
        <taxon>Lachnellula</taxon>
    </lineage>
</organism>
<accession>A0A559M8Y2</accession>
<evidence type="ECO:0000313" key="3">
    <source>
        <dbReference type="Proteomes" id="UP000315522"/>
    </source>
</evidence>
<gene>
    <name evidence="2" type="ORF">LAWI1_G004832</name>
</gene>
<dbReference type="Proteomes" id="UP000315522">
    <property type="component" value="Unassembled WGS sequence"/>
</dbReference>
<feature type="compositionally biased region" description="Low complexity" evidence="1">
    <location>
        <begin position="142"/>
        <end position="157"/>
    </location>
</feature>
<dbReference type="AlphaFoldDB" id="A0A559M8Y2"/>
<feature type="compositionally biased region" description="Basic and acidic residues" evidence="1">
    <location>
        <begin position="261"/>
        <end position="289"/>
    </location>
</feature>
<feature type="compositionally biased region" description="Basic and acidic residues" evidence="1">
    <location>
        <begin position="233"/>
        <end position="242"/>
    </location>
</feature>
<dbReference type="EMBL" id="QGML01001259">
    <property type="protein sequence ID" value="TVY89419.1"/>
    <property type="molecule type" value="Genomic_DNA"/>
</dbReference>
<feature type="compositionally biased region" description="Low complexity" evidence="1">
    <location>
        <begin position="302"/>
        <end position="317"/>
    </location>
</feature>
<proteinExistence type="predicted"/>
<evidence type="ECO:0000256" key="1">
    <source>
        <dbReference type="SAM" id="MobiDB-lite"/>
    </source>
</evidence>
<comment type="caution">
    <text evidence="2">The sequence shown here is derived from an EMBL/GenBank/DDBJ whole genome shotgun (WGS) entry which is preliminary data.</text>
</comment>
<feature type="region of interest" description="Disordered" evidence="1">
    <location>
        <begin position="118"/>
        <end position="356"/>
    </location>
</feature>
<feature type="region of interest" description="Disordered" evidence="1">
    <location>
        <begin position="377"/>
        <end position="414"/>
    </location>
</feature>
<protein>
    <submittedName>
        <fullName evidence="2">Uncharacterized protein</fullName>
    </submittedName>
</protein>
<keyword evidence="3" id="KW-1185">Reference proteome</keyword>
<feature type="non-terminal residue" evidence="2">
    <location>
        <position position="1"/>
    </location>
</feature>
<sequence>PFTKSPQHAKWPALFKKSLGVTEAHIRKLDRVMQSMKSEMVEMGEQERLEWELGSRGNWRRICGMMDRAREILAQEREAAKGILPAKYLRDKKGLGVAGTNFEPLGPKLAERAEALGFNNQEPEQNGANTDSEGDSEMEDVSSLNSDSDNSDLSSDSSDLDSSSDSEAEKENQEPVSNGRKVSVSVEEEETTSRKKAVPVVEPNPYFVVDTEPMPLRGLEKPSLSSLKKGKKRSEDADGDAKKSKKAKKEKVVEETVQSEPEPKAEEPAVQKGEKKSKKRGNDEDGEVKKSKKSKNETVVIAEPEPTAAAQSESEPAAEPPKKSKKRSHSDADTESKKTKKHKSTTVVEVTEQQAPASNVDFAEVQRKLQAEVDAGVAAKEAEKAAEKAKKKRRRSSGEGGDESVKKVRKGKST</sequence>
<reference evidence="2 3" key="1">
    <citation type="submission" date="2018-05" db="EMBL/GenBank/DDBJ databases">
        <title>Genome sequencing and assembly of the regulated plant pathogen Lachnellula willkommii and related sister species for the development of diagnostic species identification markers.</title>
        <authorList>
            <person name="Giroux E."/>
            <person name="Bilodeau G."/>
        </authorList>
    </citation>
    <scope>NUCLEOTIDE SEQUENCE [LARGE SCALE GENOMIC DNA]</scope>
    <source>
        <strain evidence="2 3">CBS 172.35</strain>
    </source>
</reference>
<evidence type="ECO:0000313" key="2">
    <source>
        <dbReference type="EMBL" id="TVY89419.1"/>
    </source>
</evidence>